<dbReference type="Pfam" id="PF09860">
    <property type="entry name" value="DUF2087"/>
    <property type="match status" value="1"/>
</dbReference>
<proteinExistence type="predicted"/>
<dbReference type="OrthoDB" id="529288at2"/>
<evidence type="ECO:0000313" key="2">
    <source>
        <dbReference type="EMBL" id="RWZ53280.1"/>
    </source>
</evidence>
<keyword evidence="3" id="KW-1185">Reference proteome</keyword>
<dbReference type="Proteomes" id="UP000288547">
    <property type="component" value="Unassembled WGS sequence"/>
</dbReference>
<comment type="caution">
    <text evidence="2">The sequence shown here is derived from an EMBL/GenBank/DDBJ whole genome shotgun (WGS) entry which is preliminary data.</text>
</comment>
<sequence>MVGILANDEARGVYARIVLGEPVTEEATGLRERRLGRVLANLVDSGLVSEDEGALVASGEMFRSMLAAEPVQRATGVDRFLRDGRIEQYPASAGERRELLEWVVGEAFEPGAQLTEGDVNERLERFTDDVAVLRRYLVDHELLERTPSGSTYVAVAADQTSPPDRS</sequence>
<name>A0A3S4DK80_9MICO</name>
<gene>
    <name evidence="2" type="ORF">ELQ90_03570</name>
</gene>
<dbReference type="EMBL" id="RZNB01000001">
    <property type="protein sequence ID" value="RWZ53280.1"/>
    <property type="molecule type" value="Genomic_DNA"/>
</dbReference>
<reference evidence="2 3" key="1">
    <citation type="submission" date="2018-12" db="EMBL/GenBank/DDBJ databases">
        <authorList>
            <person name="Li F."/>
        </authorList>
    </citation>
    <scope>NUCLEOTIDE SEQUENCE [LARGE SCALE GENOMIC DNA]</scope>
    <source>
        <strain evidence="2 3">11W25H-1</strain>
    </source>
</reference>
<evidence type="ECO:0000313" key="3">
    <source>
        <dbReference type="Proteomes" id="UP000288547"/>
    </source>
</evidence>
<accession>A0A3S4DK80</accession>
<protein>
    <submittedName>
        <fullName evidence="2">DUF2087 domain-containing protein</fullName>
    </submittedName>
</protein>
<dbReference type="InterPro" id="IPR018656">
    <property type="entry name" value="DUF2087"/>
</dbReference>
<dbReference type="AlphaFoldDB" id="A0A3S4DK80"/>
<evidence type="ECO:0000259" key="1">
    <source>
        <dbReference type="Pfam" id="PF09860"/>
    </source>
</evidence>
<feature type="domain" description="DUF2087" evidence="1">
    <location>
        <begin position="85"/>
        <end position="152"/>
    </location>
</feature>
<organism evidence="2 3">
    <name type="scientific">Labedella phragmitis</name>
    <dbReference type="NCBI Taxonomy" id="2498849"/>
    <lineage>
        <taxon>Bacteria</taxon>
        <taxon>Bacillati</taxon>
        <taxon>Actinomycetota</taxon>
        <taxon>Actinomycetes</taxon>
        <taxon>Micrococcales</taxon>
        <taxon>Microbacteriaceae</taxon>
        <taxon>Labedella</taxon>
    </lineage>
</organism>